<comment type="caution">
    <text evidence="1">The sequence shown here is derived from an EMBL/GenBank/DDBJ whole genome shotgun (WGS) entry which is preliminary data.</text>
</comment>
<name>A0ACB9DQ01_ARCLA</name>
<proteinExistence type="predicted"/>
<dbReference type="EMBL" id="CM042049">
    <property type="protein sequence ID" value="KAI3748729.1"/>
    <property type="molecule type" value="Genomic_DNA"/>
</dbReference>
<dbReference type="Proteomes" id="UP001055879">
    <property type="component" value="Linkage Group LG03"/>
</dbReference>
<evidence type="ECO:0000313" key="1">
    <source>
        <dbReference type="EMBL" id="KAI3748729.1"/>
    </source>
</evidence>
<gene>
    <name evidence="1" type="ORF">L6452_12013</name>
</gene>
<keyword evidence="2" id="KW-1185">Reference proteome</keyword>
<evidence type="ECO:0000313" key="2">
    <source>
        <dbReference type="Proteomes" id="UP001055879"/>
    </source>
</evidence>
<sequence length="258" mass="28175">MSLIPELDHLKIPVEDIKTATNNFANDNFLGKGGFGKVYKGQLPPSTSATGSSRRGFTNVAVKRLDVQLMSGQGQHRKQRPTMALIVEQLQISLEFQIGSRRIAETSLWGSSTGGDPWSLQLDSNQKLKKITIDHEDWIYSIGFTTVFSGSSDSSQRHGGHGGPSGGTISEINFDDDEEITEIHGTVGVSTGHYAYYTVISSLCFVTNKKRDGPFGKEAGTRFSVRWDVGSFGGFYGRAGFYLDGLGFYLKDTIQASI</sequence>
<organism evidence="1 2">
    <name type="scientific">Arctium lappa</name>
    <name type="common">Greater burdock</name>
    <name type="synonym">Lappa major</name>
    <dbReference type="NCBI Taxonomy" id="4217"/>
    <lineage>
        <taxon>Eukaryota</taxon>
        <taxon>Viridiplantae</taxon>
        <taxon>Streptophyta</taxon>
        <taxon>Embryophyta</taxon>
        <taxon>Tracheophyta</taxon>
        <taxon>Spermatophyta</taxon>
        <taxon>Magnoliopsida</taxon>
        <taxon>eudicotyledons</taxon>
        <taxon>Gunneridae</taxon>
        <taxon>Pentapetalae</taxon>
        <taxon>asterids</taxon>
        <taxon>campanulids</taxon>
        <taxon>Asterales</taxon>
        <taxon>Asteraceae</taxon>
        <taxon>Carduoideae</taxon>
        <taxon>Cardueae</taxon>
        <taxon>Arctiinae</taxon>
        <taxon>Arctium</taxon>
    </lineage>
</organism>
<reference evidence="1 2" key="2">
    <citation type="journal article" date="2022" name="Mol. Ecol. Resour.">
        <title>The genomes of chicory, endive, great burdock and yacon provide insights into Asteraceae paleo-polyploidization history and plant inulin production.</title>
        <authorList>
            <person name="Fan W."/>
            <person name="Wang S."/>
            <person name="Wang H."/>
            <person name="Wang A."/>
            <person name="Jiang F."/>
            <person name="Liu H."/>
            <person name="Zhao H."/>
            <person name="Xu D."/>
            <person name="Zhang Y."/>
        </authorList>
    </citation>
    <scope>NUCLEOTIDE SEQUENCE [LARGE SCALE GENOMIC DNA]</scope>
    <source>
        <strain evidence="2">cv. Niubang</strain>
    </source>
</reference>
<reference evidence="2" key="1">
    <citation type="journal article" date="2022" name="Mol. Ecol. Resour.">
        <title>The genomes of chicory, endive, great burdock and yacon provide insights into Asteraceae palaeo-polyploidization history and plant inulin production.</title>
        <authorList>
            <person name="Fan W."/>
            <person name="Wang S."/>
            <person name="Wang H."/>
            <person name="Wang A."/>
            <person name="Jiang F."/>
            <person name="Liu H."/>
            <person name="Zhao H."/>
            <person name="Xu D."/>
            <person name="Zhang Y."/>
        </authorList>
    </citation>
    <scope>NUCLEOTIDE SEQUENCE [LARGE SCALE GENOMIC DNA]</scope>
    <source>
        <strain evidence="2">cv. Niubang</strain>
    </source>
</reference>
<protein>
    <submittedName>
        <fullName evidence="1">Uncharacterized protein</fullName>
    </submittedName>
</protein>
<accession>A0ACB9DQ01</accession>